<sequence length="104" mass="11480">MATYGVGVGACMGIYNIVIIDVMGEELLAPVFGTSSFCTAIGFICLGPLIGFIRDVTQSYAVSMRITAGMLLMSFLAWMFMNVAEKIDRRRKAAKEREEEEEKP</sequence>
<feature type="transmembrane region" description="Helical" evidence="1">
    <location>
        <begin position="31"/>
        <end position="53"/>
    </location>
</feature>
<evidence type="ECO:0000313" key="2">
    <source>
        <dbReference type="EMBL" id="MPC86078.1"/>
    </source>
</evidence>
<comment type="caution">
    <text evidence="2">The sequence shown here is derived from an EMBL/GenBank/DDBJ whole genome shotgun (WGS) entry which is preliminary data.</text>
</comment>
<dbReference type="EMBL" id="VSRR010070400">
    <property type="protein sequence ID" value="MPC86078.1"/>
    <property type="molecule type" value="Genomic_DNA"/>
</dbReference>
<dbReference type="SUPFAM" id="SSF103473">
    <property type="entry name" value="MFS general substrate transporter"/>
    <property type="match status" value="1"/>
</dbReference>
<keyword evidence="3" id="KW-1185">Reference proteome</keyword>
<evidence type="ECO:0000256" key="1">
    <source>
        <dbReference type="SAM" id="Phobius"/>
    </source>
</evidence>
<dbReference type="InterPro" id="IPR036259">
    <property type="entry name" value="MFS_trans_sf"/>
</dbReference>
<dbReference type="OrthoDB" id="2213137at2759"/>
<keyword evidence="1" id="KW-0472">Membrane</keyword>
<feature type="transmembrane region" description="Helical" evidence="1">
    <location>
        <begin position="6"/>
        <end position="24"/>
    </location>
</feature>
<keyword evidence="1" id="KW-1133">Transmembrane helix</keyword>
<keyword evidence="1" id="KW-0812">Transmembrane</keyword>
<evidence type="ECO:0000313" key="3">
    <source>
        <dbReference type="Proteomes" id="UP000324222"/>
    </source>
</evidence>
<protein>
    <submittedName>
        <fullName evidence="2">Uncharacterized protein</fullName>
    </submittedName>
</protein>
<dbReference type="Proteomes" id="UP000324222">
    <property type="component" value="Unassembled WGS sequence"/>
</dbReference>
<dbReference type="Gene3D" id="1.20.1250.20">
    <property type="entry name" value="MFS general substrate transporter like domains"/>
    <property type="match status" value="1"/>
</dbReference>
<reference evidence="2 3" key="1">
    <citation type="submission" date="2019-05" db="EMBL/GenBank/DDBJ databases">
        <title>Another draft genome of Portunus trituberculatus and its Hox gene families provides insights of decapod evolution.</title>
        <authorList>
            <person name="Jeong J.-H."/>
            <person name="Song I."/>
            <person name="Kim S."/>
            <person name="Choi T."/>
            <person name="Kim D."/>
            <person name="Ryu S."/>
            <person name="Kim W."/>
        </authorList>
    </citation>
    <scope>NUCLEOTIDE SEQUENCE [LARGE SCALE GENOMIC DNA]</scope>
    <source>
        <tissue evidence="2">Muscle</tissue>
    </source>
</reference>
<dbReference type="AlphaFoldDB" id="A0A5B7IZK4"/>
<gene>
    <name evidence="2" type="ORF">E2C01_080891</name>
</gene>
<organism evidence="2 3">
    <name type="scientific">Portunus trituberculatus</name>
    <name type="common">Swimming crab</name>
    <name type="synonym">Neptunus trituberculatus</name>
    <dbReference type="NCBI Taxonomy" id="210409"/>
    <lineage>
        <taxon>Eukaryota</taxon>
        <taxon>Metazoa</taxon>
        <taxon>Ecdysozoa</taxon>
        <taxon>Arthropoda</taxon>
        <taxon>Crustacea</taxon>
        <taxon>Multicrustacea</taxon>
        <taxon>Malacostraca</taxon>
        <taxon>Eumalacostraca</taxon>
        <taxon>Eucarida</taxon>
        <taxon>Decapoda</taxon>
        <taxon>Pleocyemata</taxon>
        <taxon>Brachyura</taxon>
        <taxon>Eubrachyura</taxon>
        <taxon>Portunoidea</taxon>
        <taxon>Portunidae</taxon>
        <taxon>Portuninae</taxon>
        <taxon>Portunus</taxon>
    </lineage>
</organism>
<feature type="transmembrane region" description="Helical" evidence="1">
    <location>
        <begin position="59"/>
        <end position="81"/>
    </location>
</feature>
<proteinExistence type="predicted"/>
<accession>A0A5B7IZK4</accession>
<name>A0A5B7IZK4_PORTR</name>